<protein>
    <submittedName>
        <fullName evidence="1">Uncharacterized protein</fullName>
    </submittedName>
</protein>
<accession>A0A1R4JQE1</accession>
<evidence type="ECO:0000313" key="1">
    <source>
        <dbReference type="EMBL" id="SJN34192.1"/>
    </source>
</evidence>
<dbReference type="OrthoDB" id="5150005at2"/>
<evidence type="ECO:0000313" key="2">
    <source>
        <dbReference type="Proteomes" id="UP000196778"/>
    </source>
</evidence>
<dbReference type="EMBL" id="FUKR01000050">
    <property type="protein sequence ID" value="SJN34192.1"/>
    <property type="molecule type" value="Genomic_DNA"/>
</dbReference>
<dbReference type="Proteomes" id="UP000196778">
    <property type="component" value="Unassembled WGS sequence"/>
</dbReference>
<organism evidence="1 2">
    <name type="scientific">Mycetocola reblochoni REB411</name>
    <dbReference type="NCBI Taxonomy" id="1255698"/>
    <lineage>
        <taxon>Bacteria</taxon>
        <taxon>Bacillati</taxon>
        <taxon>Actinomycetota</taxon>
        <taxon>Actinomycetes</taxon>
        <taxon>Micrococcales</taxon>
        <taxon>Microbacteriaceae</taxon>
        <taxon>Mycetocola</taxon>
    </lineage>
</organism>
<keyword evidence="2" id="KW-1185">Reference proteome</keyword>
<proteinExistence type="predicted"/>
<dbReference type="AlphaFoldDB" id="A0A1R4JQE1"/>
<reference evidence="2" key="1">
    <citation type="submission" date="2017-02" db="EMBL/GenBank/DDBJ databases">
        <authorList>
            <person name="Dridi B."/>
        </authorList>
    </citation>
    <scope>NUCLEOTIDE SEQUENCE [LARGE SCALE GENOMIC DNA]</scope>
    <source>
        <strain evidence="2">EB411</strain>
    </source>
</reference>
<gene>
    <name evidence="1" type="ORF">FM119_08815</name>
</gene>
<sequence length="64" mass="7596">MWVEVFRTWSEVTALDLHQVYGIDDLDLFARNDRPWRWAITRILGLLDLPETRLRAVIDGLTKQ</sequence>
<name>A0A1R4JQE1_9MICO</name>